<dbReference type="SUPFAM" id="SSF54001">
    <property type="entry name" value="Cysteine proteinases"/>
    <property type="match status" value="1"/>
</dbReference>
<evidence type="ECO:0000313" key="1">
    <source>
        <dbReference type="EMBL" id="RNM30329.1"/>
    </source>
</evidence>
<dbReference type="RefSeq" id="WP_128520246.1">
    <property type="nucleotide sequence ID" value="NZ_RJQC01000002.1"/>
</dbReference>
<reference evidence="1 2" key="1">
    <citation type="submission" date="2018-11" db="EMBL/GenBank/DDBJ databases">
        <title>Clostridium sp. nov., a member of the family Erysipelotrichaceae isolated from pig faeces.</title>
        <authorList>
            <person name="Chang Y.-H."/>
        </authorList>
    </citation>
    <scope>NUCLEOTIDE SEQUENCE [LARGE SCALE GENOMIC DNA]</scope>
    <source>
        <strain evidence="1 2">YH-panp20</strain>
    </source>
</reference>
<name>A0A3N0HZW0_9FIRM</name>
<dbReference type="InterPro" id="IPR038765">
    <property type="entry name" value="Papain-like_cys_pep_sf"/>
</dbReference>
<dbReference type="OrthoDB" id="7181050at2"/>
<proteinExistence type="predicted"/>
<dbReference type="AlphaFoldDB" id="A0A3N0HZW0"/>
<accession>A0A3N0HZW0</accession>
<organism evidence="1 2">
    <name type="scientific">Absicoccus porci</name>
    <dbReference type="NCBI Taxonomy" id="2486576"/>
    <lineage>
        <taxon>Bacteria</taxon>
        <taxon>Bacillati</taxon>
        <taxon>Bacillota</taxon>
        <taxon>Erysipelotrichia</taxon>
        <taxon>Erysipelotrichales</taxon>
        <taxon>Erysipelotrichaceae</taxon>
        <taxon>Absicoccus</taxon>
    </lineage>
</organism>
<sequence length="69" mass="8358">MELNSFMYSTEQINEYLRRMHWQGTKEVSLRNLTDMHRLHLFRIPYEKLDLIHGVSLSLTPESLFQKSF</sequence>
<protein>
    <submittedName>
        <fullName evidence="1">Uncharacterized protein</fullName>
    </submittedName>
</protein>
<dbReference type="Proteomes" id="UP000276568">
    <property type="component" value="Unassembled WGS sequence"/>
</dbReference>
<evidence type="ECO:0000313" key="2">
    <source>
        <dbReference type="Proteomes" id="UP000276568"/>
    </source>
</evidence>
<dbReference type="EMBL" id="RJQC01000002">
    <property type="protein sequence ID" value="RNM30329.1"/>
    <property type="molecule type" value="Genomic_DNA"/>
</dbReference>
<gene>
    <name evidence="1" type="ORF">EDX97_05920</name>
</gene>
<dbReference type="Gene3D" id="3.30.2140.10">
    <property type="entry name" value="Arylamine N-acetyltransferase"/>
    <property type="match status" value="1"/>
</dbReference>
<keyword evidence="2" id="KW-1185">Reference proteome</keyword>
<comment type="caution">
    <text evidence="1">The sequence shown here is derived from an EMBL/GenBank/DDBJ whole genome shotgun (WGS) entry which is preliminary data.</text>
</comment>